<keyword evidence="1" id="KW-0175">Coiled coil</keyword>
<evidence type="ECO:0000256" key="1">
    <source>
        <dbReference type="SAM" id="Coils"/>
    </source>
</evidence>
<sequence>MEKEFAELTLDEEEEEEAVLQAQVESNLEKEERTFRLVGCFLTASVIHFPTMKSTMENLWHLIEAFRSEI</sequence>
<name>A0A9D4AIJ5_9ROSI</name>
<evidence type="ECO:0000313" key="2">
    <source>
        <dbReference type="EMBL" id="KAH1128940.1"/>
    </source>
</evidence>
<dbReference type="AlphaFoldDB" id="A0A9D4AIJ5"/>
<accession>A0A9D4AIJ5</accession>
<evidence type="ECO:0000313" key="3">
    <source>
        <dbReference type="Proteomes" id="UP000828251"/>
    </source>
</evidence>
<dbReference type="EMBL" id="JAIQCV010000001">
    <property type="protein sequence ID" value="KAH1128940.1"/>
    <property type="molecule type" value="Genomic_DNA"/>
</dbReference>
<comment type="caution">
    <text evidence="2">The sequence shown here is derived from an EMBL/GenBank/DDBJ whole genome shotgun (WGS) entry which is preliminary data.</text>
</comment>
<protein>
    <submittedName>
        <fullName evidence="2">Uncharacterized protein</fullName>
    </submittedName>
</protein>
<keyword evidence="3" id="KW-1185">Reference proteome</keyword>
<dbReference type="Proteomes" id="UP000828251">
    <property type="component" value="Unassembled WGS sequence"/>
</dbReference>
<feature type="coiled-coil region" evidence="1">
    <location>
        <begin position="3"/>
        <end position="30"/>
    </location>
</feature>
<proteinExistence type="predicted"/>
<organism evidence="2 3">
    <name type="scientific">Gossypium stocksii</name>
    <dbReference type="NCBI Taxonomy" id="47602"/>
    <lineage>
        <taxon>Eukaryota</taxon>
        <taxon>Viridiplantae</taxon>
        <taxon>Streptophyta</taxon>
        <taxon>Embryophyta</taxon>
        <taxon>Tracheophyta</taxon>
        <taxon>Spermatophyta</taxon>
        <taxon>Magnoliopsida</taxon>
        <taxon>eudicotyledons</taxon>
        <taxon>Gunneridae</taxon>
        <taxon>Pentapetalae</taxon>
        <taxon>rosids</taxon>
        <taxon>malvids</taxon>
        <taxon>Malvales</taxon>
        <taxon>Malvaceae</taxon>
        <taxon>Malvoideae</taxon>
        <taxon>Gossypium</taxon>
    </lineage>
</organism>
<reference evidence="2 3" key="1">
    <citation type="journal article" date="2021" name="Plant Biotechnol. J.">
        <title>Multi-omics assisted identification of the key and species-specific regulatory components of drought-tolerant mechanisms in Gossypium stocksii.</title>
        <authorList>
            <person name="Yu D."/>
            <person name="Ke L."/>
            <person name="Zhang D."/>
            <person name="Wu Y."/>
            <person name="Sun Y."/>
            <person name="Mei J."/>
            <person name="Sun J."/>
            <person name="Sun Y."/>
        </authorList>
    </citation>
    <scope>NUCLEOTIDE SEQUENCE [LARGE SCALE GENOMIC DNA]</scope>
    <source>
        <strain evidence="3">cv. E1</strain>
        <tissue evidence="2">Leaf</tissue>
    </source>
</reference>
<dbReference type="OrthoDB" id="10450648at2759"/>
<gene>
    <name evidence="2" type="ORF">J1N35_000318</name>
</gene>